<dbReference type="Pfam" id="PF01420">
    <property type="entry name" value="Methylase_S"/>
    <property type="match status" value="1"/>
</dbReference>
<organism evidence="5 6">
    <name type="scientific">Yeguia hominis</name>
    <dbReference type="NCBI Taxonomy" id="2763662"/>
    <lineage>
        <taxon>Bacteria</taxon>
        <taxon>Bacillati</taxon>
        <taxon>Bacillota</taxon>
        <taxon>Clostridia</taxon>
        <taxon>Eubacteriales</taxon>
        <taxon>Yeguiaceae</taxon>
        <taxon>Yeguia</taxon>
    </lineage>
</organism>
<keyword evidence="6" id="KW-1185">Reference proteome</keyword>
<reference evidence="5" key="1">
    <citation type="submission" date="2020-08" db="EMBL/GenBank/DDBJ databases">
        <title>Genome public.</title>
        <authorList>
            <person name="Liu C."/>
            <person name="Sun Q."/>
        </authorList>
    </citation>
    <scope>NUCLEOTIDE SEQUENCE</scope>
    <source>
        <strain evidence="5">NSJ-40</strain>
    </source>
</reference>
<name>A0A926HQU6_9FIRM</name>
<evidence type="ECO:0000256" key="2">
    <source>
        <dbReference type="ARBA" id="ARBA00022747"/>
    </source>
</evidence>
<dbReference type="GO" id="GO:0003677">
    <property type="term" value="F:DNA binding"/>
    <property type="evidence" value="ECO:0007669"/>
    <property type="project" value="UniProtKB-KW"/>
</dbReference>
<dbReference type="SUPFAM" id="SSF116734">
    <property type="entry name" value="DNA methylase specificity domain"/>
    <property type="match status" value="1"/>
</dbReference>
<keyword evidence="5" id="KW-0540">Nuclease</keyword>
<dbReference type="PANTHER" id="PTHR30408:SF13">
    <property type="entry name" value="TYPE I RESTRICTION ENZYME HINDI SPECIFICITY SUBUNIT"/>
    <property type="match status" value="1"/>
</dbReference>
<dbReference type="InterPro" id="IPR000055">
    <property type="entry name" value="Restrct_endonuc_typeI_TRD"/>
</dbReference>
<dbReference type="CDD" id="cd17260">
    <property type="entry name" value="RMtype1_S_EcoEI-TRD1-CR1_like"/>
    <property type="match status" value="1"/>
</dbReference>
<dbReference type="EMBL" id="JACRSN010000004">
    <property type="protein sequence ID" value="MBC8533104.1"/>
    <property type="molecule type" value="Genomic_DNA"/>
</dbReference>
<sequence>MVNEVAKWFEKRLDEIAEFNPRESLKKGSIAKKISMDKLQPFCRDVPGFELEPYSGGTKFRNGDTIMARITPCLENGKTAKVSVLENGEVGFGSTEYIVFRAKDGCDPDFLYYLVTSPIVRGPAIKSMVGSSGRQRVQTDVLQTLMVKVPDLETQQSISGILKSLDDKIAANRKINDNLAA</sequence>
<comment type="caution">
    <text evidence="5">The sequence shown here is derived from an EMBL/GenBank/DDBJ whole genome shotgun (WGS) entry which is preliminary data.</text>
</comment>
<keyword evidence="2" id="KW-0680">Restriction system</keyword>
<accession>A0A926HQU6</accession>
<protein>
    <submittedName>
        <fullName evidence="5">Restriction endonuclease subunit S</fullName>
    </submittedName>
</protein>
<evidence type="ECO:0000256" key="3">
    <source>
        <dbReference type="ARBA" id="ARBA00023125"/>
    </source>
</evidence>
<evidence type="ECO:0000313" key="6">
    <source>
        <dbReference type="Proteomes" id="UP000651482"/>
    </source>
</evidence>
<dbReference type="Proteomes" id="UP000651482">
    <property type="component" value="Unassembled WGS sequence"/>
</dbReference>
<feature type="domain" description="Type I restriction modification DNA specificity" evidence="4">
    <location>
        <begin position="7"/>
        <end position="179"/>
    </location>
</feature>
<dbReference type="AlphaFoldDB" id="A0A926HQU6"/>
<proteinExistence type="inferred from homology"/>
<dbReference type="GO" id="GO:0004519">
    <property type="term" value="F:endonuclease activity"/>
    <property type="evidence" value="ECO:0007669"/>
    <property type="project" value="UniProtKB-KW"/>
</dbReference>
<keyword evidence="5" id="KW-0378">Hydrolase</keyword>
<dbReference type="InterPro" id="IPR044946">
    <property type="entry name" value="Restrct_endonuc_typeI_TRD_sf"/>
</dbReference>
<evidence type="ECO:0000256" key="1">
    <source>
        <dbReference type="ARBA" id="ARBA00010923"/>
    </source>
</evidence>
<keyword evidence="3" id="KW-0238">DNA-binding</keyword>
<dbReference type="Gene3D" id="3.90.220.20">
    <property type="entry name" value="DNA methylase specificity domains"/>
    <property type="match status" value="1"/>
</dbReference>
<dbReference type="GO" id="GO:0009307">
    <property type="term" value="P:DNA restriction-modification system"/>
    <property type="evidence" value="ECO:0007669"/>
    <property type="project" value="UniProtKB-KW"/>
</dbReference>
<evidence type="ECO:0000313" key="5">
    <source>
        <dbReference type="EMBL" id="MBC8533104.1"/>
    </source>
</evidence>
<dbReference type="PANTHER" id="PTHR30408">
    <property type="entry name" value="TYPE-1 RESTRICTION ENZYME ECOKI SPECIFICITY PROTEIN"/>
    <property type="match status" value="1"/>
</dbReference>
<evidence type="ECO:0000259" key="4">
    <source>
        <dbReference type="Pfam" id="PF01420"/>
    </source>
</evidence>
<dbReference type="InterPro" id="IPR052021">
    <property type="entry name" value="Type-I_RS_S_subunit"/>
</dbReference>
<comment type="similarity">
    <text evidence="1">Belongs to the type-I restriction system S methylase family.</text>
</comment>
<gene>
    <name evidence="5" type="ORF">IAG03_03600</name>
</gene>
<keyword evidence="5" id="KW-0255">Endonuclease</keyword>